<dbReference type="GO" id="GO:0006412">
    <property type="term" value="P:translation"/>
    <property type="evidence" value="ECO:0007669"/>
    <property type="project" value="InterPro"/>
</dbReference>
<keyword evidence="3" id="KW-0687">Ribonucleoprotein</keyword>
<dbReference type="InterPro" id="IPR000235">
    <property type="entry name" value="Ribosomal_uS7"/>
</dbReference>
<dbReference type="EMBL" id="MK086008">
    <property type="protein sequence ID" value="QBX98828.1"/>
    <property type="molecule type" value="Genomic_DNA"/>
</dbReference>
<dbReference type="Pfam" id="PF00177">
    <property type="entry name" value="Ribosomal_S7"/>
    <property type="match status" value="1"/>
</dbReference>
<reference evidence="5" key="1">
    <citation type="journal article" date="2019" name="Genome Biol. Evol.">
        <title>Tracing the Evolution of the Plastome and Mitogenome in the Chloropicophyceae Uncovered Convergent tRNA Gene Losses and a Variant Plastid Genetic Code.</title>
        <authorList>
            <person name="Turmel M."/>
            <person name="Dos Santos A.L."/>
            <person name="Otis C."/>
            <person name="Sergerie R."/>
            <person name="Lemieux C."/>
        </authorList>
    </citation>
    <scope>NUCLEOTIDE SEQUENCE</scope>
</reference>
<feature type="domain" description="Small ribosomal subunit protein uS7" evidence="4">
    <location>
        <begin position="15"/>
        <end position="146"/>
    </location>
</feature>
<evidence type="ECO:0000256" key="3">
    <source>
        <dbReference type="ARBA" id="ARBA00023274"/>
    </source>
</evidence>
<protein>
    <submittedName>
        <fullName evidence="5">Ribosomal protein S7</fullName>
    </submittedName>
</protein>
<organism evidence="5">
    <name type="scientific">Chloropicon maureeniae</name>
    <dbReference type="NCBI Taxonomy" id="1461542"/>
    <lineage>
        <taxon>Eukaryota</taxon>
        <taxon>Viridiplantae</taxon>
        <taxon>Chlorophyta</taxon>
        <taxon>Chloropicophyceae</taxon>
        <taxon>Chloropicales</taxon>
        <taxon>Chloropicaceae</taxon>
        <taxon>Chloropicon</taxon>
    </lineage>
</organism>
<dbReference type="Gene3D" id="1.10.455.10">
    <property type="entry name" value="Ribosomal protein S7 domain"/>
    <property type="match status" value="1"/>
</dbReference>
<dbReference type="InterPro" id="IPR023798">
    <property type="entry name" value="Ribosomal_uS7_dom"/>
</dbReference>
<gene>
    <name evidence="5" type="primary">rps7</name>
</gene>
<evidence type="ECO:0000256" key="2">
    <source>
        <dbReference type="ARBA" id="ARBA00022980"/>
    </source>
</evidence>
<dbReference type="PANTHER" id="PTHR11205">
    <property type="entry name" value="RIBOSOMAL PROTEIN S7"/>
    <property type="match status" value="1"/>
</dbReference>
<accession>A0A4D6C6N4</accession>
<dbReference type="GO" id="GO:1990904">
    <property type="term" value="C:ribonucleoprotein complex"/>
    <property type="evidence" value="ECO:0007669"/>
    <property type="project" value="UniProtKB-KW"/>
</dbReference>
<dbReference type="PIRSF" id="PIRSF002122">
    <property type="entry name" value="RPS7p_RPS7a_RPS5e_RPS7o"/>
    <property type="match status" value="1"/>
</dbReference>
<dbReference type="GO" id="GO:0005840">
    <property type="term" value="C:ribosome"/>
    <property type="evidence" value="ECO:0007669"/>
    <property type="project" value="UniProtKB-KW"/>
</dbReference>
<geneLocation type="mitochondrion" evidence="5"/>
<keyword evidence="2 5" id="KW-0689">Ribosomal protein</keyword>
<keyword evidence="5" id="KW-0496">Mitochondrion</keyword>
<dbReference type="InterPro" id="IPR036823">
    <property type="entry name" value="Ribosomal_uS7_dom_sf"/>
</dbReference>
<dbReference type="AlphaFoldDB" id="A0A4D6C6N4"/>
<dbReference type="RefSeq" id="YP_009647122.1">
    <property type="nucleotide sequence ID" value="NC_042602.1"/>
</dbReference>
<proteinExistence type="inferred from homology"/>
<dbReference type="GeneID" id="40513571"/>
<sequence>MKSFVFIDDPQVQEDLNKLINLIMKDGRKAKAVKCVVEAFASMKTHPNYPKQKSASEVFQEGIERVCPFLEVRKVRVKGSTYQVPGALHVDRQRSLGLRWLIQGARRRKPMPFSKALGFEIVDAFRRQGYAIDQRNALHKLAESNRAYAHFRWWA</sequence>
<evidence type="ECO:0000313" key="5">
    <source>
        <dbReference type="EMBL" id="QBX98828.1"/>
    </source>
</evidence>
<name>A0A4D6C6N4_9CHLO</name>
<comment type="similarity">
    <text evidence="1">Belongs to the universal ribosomal protein uS7 family.</text>
</comment>
<evidence type="ECO:0000259" key="4">
    <source>
        <dbReference type="Pfam" id="PF00177"/>
    </source>
</evidence>
<dbReference type="SUPFAM" id="SSF47973">
    <property type="entry name" value="Ribosomal protein S7"/>
    <property type="match status" value="1"/>
</dbReference>
<evidence type="ECO:0000256" key="1">
    <source>
        <dbReference type="ARBA" id="ARBA00007151"/>
    </source>
</evidence>